<accession>A0A1X7GQ27</accession>
<sequence>MTTVFRRAPLAAILLAAPALAAGGFQDLDALEIQTVATLGAGIGEPGGPARPIDRRLKLAACPGMVSIDPGQLGAATLRCEALGWRIRVPLMRDTQAAVVMAAKTEPVIRRGDQVELVALAGSFQVSTLATAEQDGAPGDRIRLRTDRKTAVSGQVLADGRVALPGFK</sequence>
<evidence type="ECO:0000313" key="4">
    <source>
        <dbReference type="Proteomes" id="UP000192934"/>
    </source>
</evidence>
<protein>
    <submittedName>
        <fullName evidence="3">Flagella basal body P-ring formation protein FlgA</fullName>
    </submittedName>
</protein>
<name>A0A1X7GQ27_9SPHN</name>
<dbReference type="Proteomes" id="UP000192934">
    <property type="component" value="Chromosome I"/>
</dbReference>
<keyword evidence="3" id="KW-0282">Flagellum</keyword>
<proteinExistence type="predicted"/>
<feature type="chain" id="PRO_5012801395" evidence="1">
    <location>
        <begin position="22"/>
        <end position="168"/>
    </location>
</feature>
<dbReference type="OrthoDB" id="7408548at2"/>
<gene>
    <name evidence="3" type="ORF">SAMN06295910_2034</name>
</gene>
<keyword evidence="4" id="KW-1185">Reference proteome</keyword>
<dbReference type="AlphaFoldDB" id="A0A1X7GQ27"/>
<dbReference type="Pfam" id="PF13144">
    <property type="entry name" value="ChapFlgA"/>
    <property type="match status" value="1"/>
</dbReference>
<keyword evidence="1" id="KW-0732">Signal</keyword>
<keyword evidence="3" id="KW-0969">Cilium</keyword>
<keyword evidence="3" id="KW-0966">Cell projection</keyword>
<feature type="domain" description="Flagella basal body P-ring formation protein FlgA SAF" evidence="2">
    <location>
        <begin position="68"/>
        <end position="163"/>
    </location>
</feature>
<evidence type="ECO:0000313" key="3">
    <source>
        <dbReference type="EMBL" id="SMF72545.1"/>
    </source>
</evidence>
<evidence type="ECO:0000259" key="2">
    <source>
        <dbReference type="Pfam" id="PF13144"/>
    </source>
</evidence>
<feature type="signal peptide" evidence="1">
    <location>
        <begin position="1"/>
        <end position="21"/>
    </location>
</feature>
<dbReference type="InterPro" id="IPR017585">
    <property type="entry name" value="SAF_FlgA"/>
</dbReference>
<dbReference type="EMBL" id="LT840185">
    <property type="protein sequence ID" value="SMF72545.1"/>
    <property type="molecule type" value="Genomic_DNA"/>
</dbReference>
<dbReference type="Gene3D" id="2.30.30.760">
    <property type="match status" value="1"/>
</dbReference>
<reference evidence="4" key="1">
    <citation type="submission" date="2017-04" db="EMBL/GenBank/DDBJ databases">
        <authorList>
            <person name="Varghese N."/>
            <person name="Submissions S."/>
        </authorList>
    </citation>
    <scope>NUCLEOTIDE SEQUENCE [LARGE SCALE GENOMIC DNA]</scope>
    <source>
        <strain evidence="4">Dd16</strain>
    </source>
</reference>
<dbReference type="STRING" id="941907.SAMN06295910_2034"/>
<organism evidence="3 4">
    <name type="scientific">Allosphingosinicella indica</name>
    <dbReference type="NCBI Taxonomy" id="941907"/>
    <lineage>
        <taxon>Bacteria</taxon>
        <taxon>Pseudomonadati</taxon>
        <taxon>Pseudomonadota</taxon>
        <taxon>Alphaproteobacteria</taxon>
        <taxon>Sphingomonadales</taxon>
        <taxon>Sphingomonadaceae</taxon>
        <taxon>Allosphingosinicella</taxon>
    </lineage>
</organism>
<dbReference type="RefSeq" id="WP_085219547.1">
    <property type="nucleotide sequence ID" value="NZ_LT840185.1"/>
</dbReference>
<evidence type="ECO:0000256" key="1">
    <source>
        <dbReference type="SAM" id="SignalP"/>
    </source>
</evidence>